<accession>A0A3B0WGU0</accession>
<evidence type="ECO:0000313" key="2">
    <source>
        <dbReference type="EMBL" id="VAW49847.1"/>
    </source>
</evidence>
<dbReference type="GO" id="GO:0046394">
    <property type="term" value="P:carboxylic acid biosynthetic process"/>
    <property type="evidence" value="ECO:0007669"/>
    <property type="project" value="UniProtKB-ARBA"/>
</dbReference>
<dbReference type="InterPro" id="IPR001544">
    <property type="entry name" value="Aminotrans_IV"/>
</dbReference>
<name>A0A3B0WGU0_9ZZZZ</name>
<dbReference type="InterPro" id="IPR043131">
    <property type="entry name" value="BCAT-like_N"/>
</dbReference>
<evidence type="ECO:0000256" key="1">
    <source>
        <dbReference type="ARBA" id="ARBA00009320"/>
    </source>
</evidence>
<dbReference type="GO" id="GO:0008696">
    <property type="term" value="F:4-amino-4-deoxychorismate lyase activity"/>
    <property type="evidence" value="ECO:0007669"/>
    <property type="project" value="UniProtKB-EC"/>
</dbReference>
<dbReference type="SUPFAM" id="SSF56752">
    <property type="entry name" value="D-aminoacid aminotransferase-like PLP-dependent enzymes"/>
    <property type="match status" value="1"/>
</dbReference>
<dbReference type="EMBL" id="UOFB01000401">
    <property type="protein sequence ID" value="VAW49847.1"/>
    <property type="molecule type" value="Genomic_DNA"/>
</dbReference>
<dbReference type="PANTHER" id="PTHR42743">
    <property type="entry name" value="AMINO-ACID AMINOTRANSFERASE"/>
    <property type="match status" value="1"/>
</dbReference>
<dbReference type="Pfam" id="PF01063">
    <property type="entry name" value="Aminotran_4"/>
    <property type="match status" value="1"/>
</dbReference>
<feature type="non-terminal residue" evidence="2">
    <location>
        <position position="1"/>
    </location>
</feature>
<dbReference type="PANTHER" id="PTHR42743:SF13">
    <property type="entry name" value="P-LOOP CONTAINING NUCLEOSIDE TRIPHOSPHATE HYDROLASE PROTEIN"/>
    <property type="match status" value="1"/>
</dbReference>
<protein>
    <submittedName>
        <fullName evidence="2">Aminodeoxychorismate lyase</fullName>
        <ecNumber evidence="2">4.1.3.38</ecNumber>
    </submittedName>
</protein>
<sequence>LLVVDDFLLNWSAHWRRLRISAARLQFAALDEPQLLQHIAQSIHLFDPLSCSTKVVKVLVSRGEAGRGYAIPKQASSQVWVQVSTAPIQVECLQQTPAQAPILNFPPPMALQLERCQTQVSIQIQLAGIKHLNRLDSVLAQTEVREKQHQEGIMQNAFDQVICGTQSNVFLIKGQTILTPKLHLSGVEGTIRYQLQKLAAGLGFRWKETEIDWAQLQQADELFLSNAVRGIMPIQQFETTSFATEQSTALYHAWNQWQATNSLCLKSLCLKNMCLKDTK</sequence>
<dbReference type="InterPro" id="IPR050571">
    <property type="entry name" value="Class-IV_PLP-Dep_Aminotrnsfr"/>
</dbReference>
<comment type="similarity">
    <text evidence="1">Belongs to the class-IV pyridoxal-phosphate-dependent aminotransferase family.</text>
</comment>
<dbReference type="Gene3D" id="3.30.470.10">
    <property type="match status" value="1"/>
</dbReference>
<dbReference type="InterPro" id="IPR036038">
    <property type="entry name" value="Aminotransferase-like"/>
</dbReference>
<gene>
    <name evidence="2" type="ORF">MNBD_GAMMA04-782</name>
</gene>
<proteinExistence type="inferred from homology"/>
<reference evidence="2" key="1">
    <citation type="submission" date="2018-06" db="EMBL/GenBank/DDBJ databases">
        <authorList>
            <person name="Zhirakovskaya E."/>
        </authorList>
    </citation>
    <scope>NUCLEOTIDE SEQUENCE</scope>
</reference>
<dbReference type="AlphaFoldDB" id="A0A3B0WGU0"/>
<dbReference type="Gene3D" id="3.20.10.10">
    <property type="entry name" value="D-amino Acid Aminotransferase, subunit A, domain 2"/>
    <property type="match status" value="1"/>
</dbReference>
<keyword evidence="2" id="KW-0456">Lyase</keyword>
<dbReference type="EC" id="4.1.3.38" evidence="2"/>
<organism evidence="2">
    <name type="scientific">hydrothermal vent metagenome</name>
    <dbReference type="NCBI Taxonomy" id="652676"/>
    <lineage>
        <taxon>unclassified sequences</taxon>
        <taxon>metagenomes</taxon>
        <taxon>ecological metagenomes</taxon>
    </lineage>
</organism>
<dbReference type="InterPro" id="IPR043132">
    <property type="entry name" value="BCAT-like_C"/>
</dbReference>